<organism evidence="4 6">
    <name type="scientific">Pseudomonas aeruginosa</name>
    <dbReference type="NCBI Taxonomy" id="287"/>
    <lineage>
        <taxon>Bacteria</taxon>
        <taxon>Pseudomonadati</taxon>
        <taxon>Pseudomonadota</taxon>
        <taxon>Gammaproteobacteria</taxon>
        <taxon>Pseudomonadales</taxon>
        <taxon>Pseudomonadaceae</taxon>
        <taxon>Pseudomonas</taxon>
    </lineage>
</organism>
<dbReference type="EMBL" id="NFFZ01000002">
    <property type="protein sequence ID" value="OTI65095.1"/>
    <property type="molecule type" value="Genomic_DNA"/>
</dbReference>
<reference evidence="2" key="1">
    <citation type="submission" date="2015-06" db="EMBL/GenBank/DDBJ databases">
        <authorList>
            <person name="Radhakrishnan R."/>
            <person name="Underwood A."/>
            <person name="Al-Shahib A."/>
        </authorList>
    </citation>
    <scope>NUCLEOTIDE SEQUENCE</scope>
    <source>
        <strain evidence="2">P19_London_7_VIM_2_05_10</strain>
    </source>
</reference>
<dbReference type="Proteomes" id="UP000644192">
    <property type="component" value="Unassembled WGS sequence"/>
</dbReference>
<keyword evidence="1" id="KW-0732">Signal</keyword>
<evidence type="ECO:0000313" key="3">
    <source>
        <dbReference type="EMBL" id="MZZ13764.1"/>
    </source>
</evidence>
<evidence type="ECO:0000313" key="6">
    <source>
        <dbReference type="Proteomes" id="UP000194857"/>
    </source>
</evidence>
<evidence type="ECO:0000313" key="4">
    <source>
        <dbReference type="EMBL" id="OTI65095.1"/>
    </source>
</evidence>
<dbReference type="Proteomes" id="UP000045039">
    <property type="component" value="Unassembled WGS sequence"/>
</dbReference>
<evidence type="ECO:0000313" key="5">
    <source>
        <dbReference type="Proteomes" id="UP000045039"/>
    </source>
</evidence>
<feature type="chain" id="PRO_5015035405" description="Secreted protein" evidence="1">
    <location>
        <begin position="25"/>
        <end position="122"/>
    </location>
</feature>
<name>A0A0C7CZQ8_PSEAI</name>
<dbReference type="RefSeq" id="WP_003107036.1">
    <property type="nucleotide sequence ID" value="NZ_AP014839.1"/>
</dbReference>
<gene>
    <name evidence="4" type="ORF">CAZ10_04815</name>
    <name evidence="3" type="ORF">GUL26_16045</name>
    <name evidence="2" type="ORF">PAERUG_P19_London_7_VIM_2_05_10_03951</name>
</gene>
<comment type="caution">
    <text evidence="4">The sequence shown here is derived from an EMBL/GenBank/DDBJ whole genome shotgun (WGS) entry which is preliminary data.</text>
</comment>
<reference evidence="5" key="2">
    <citation type="submission" date="2015-06" db="EMBL/GenBank/DDBJ databases">
        <authorList>
            <person name="Radhakrishnan Rajesh"/>
            <person name="Underwood Anthony"/>
            <person name="Al-Shahib Ali"/>
        </authorList>
    </citation>
    <scope>NUCLEOTIDE SEQUENCE [LARGE SCALE GENOMIC DNA]</scope>
    <source>
        <strain evidence="5">P19_London_7_VIM_2_05_10</strain>
    </source>
</reference>
<dbReference type="AlphaFoldDB" id="A0A0C7CZQ8"/>
<feature type="signal peptide" evidence="1">
    <location>
        <begin position="1"/>
        <end position="24"/>
    </location>
</feature>
<evidence type="ECO:0000256" key="1">
    <source>
        <dbReference type="SAM" id="SignalP"/>
    </source>
</evidence>
<reference evidence="3" key="5">
    <citation type="submission" date="2020-01" db="EMBL/GenBank/DDBJ databases">
        <title>Bacteria Cultured from War Wounds Associated with the Conflict in Eastern Ukraine.</title>
        <authorList>
            <person name="Snesrud E."/>
            <person name="Galac M.R."/>
            <person name="Mc Gann P."/>
            <person name="Valentine K."/>
            <person name="Viacheslav K."/>
        </authorList>
    </citation>
    <scope>NUCLEOTIDE SEQUENCE</scope>
    <source>
        <strain evidence="3">VNMU148</strain>
    </source>
</reference>
<reference evidence="6" key="3">
    <citation type="submission" date="2017-05" db="EMBL/GenBank/DDBJ databases">
        <authorList>
            <person name="Giani T."/>
            <person name="Arena F."/>
            <person name="Pollini S."/>
            <person name="Di Pilato V."/>
            <person name="D'Andrea M.M."/>
            <person name="Henrici De Angelis L."/>
            <person name="Bassetti M."/>
            <person name="Rossolini G.M."/>
        </authorList>
    </citation>
    <scope>NUCLEOTIDE SEQUENCE [LARGE SCALE GENOMIC DNA]</scope>
    <source>
        <strain evidence="6">S567_C10_BS</strain>
    </source>
</reference>
<evidence type="ECO:0008006" key="7">
    <source>
        <dbReference type="Google" id="ProtNLM"/>
    </source>
</evidence>
<accession>A0A0C7CZQ8</accession>
<proteinExistence type="predicted"/>
<dbReference type="EMBL" id="WXZT01000011">
    <property type="protein sequence ID" value="MZZ13764.1"/>
    <property type="molecule type" value="Genomic_DNA"/>
</dbReference>
<protein>
    <recommendedName>
        <fullName evidence="7">Secreted protein</fullName>
    </recommendedName>
</protein>
<dbReference type="Proteomes" id="UP000194857">
    <property type="component" value="Unassembled WGS sequence"/>
</dbReference>
<dbReference type="EMBL" id="CVVU01000213">
    <property type="protein sequence ID" value="CRP27072.1"/>
    <property type="molecule type" value="Genomic_DNA"/>
</dbReference>
<sequence>MIRQPRFARFVLPLLLSLCQPSFAAELRAVAEARRQELLLEDSPVACGEAGCTARESLSLVALQVQARVLVTRLGRDDFSPAARQPAAVPDYRLFGDLGLAPSPFAWQALTGESAAADALRF</sequence>
<evidence type="ECO:0000313" key="2">
    <source>
        <dbReference type="EMBL" id="CRP27072.1"/>
    </source>
</evidence>
<reference evidence="4" key="4">
    <citation type="submission" date="2017-05" db="EMBL/GenBank/DDBJ databases">
        <authorList>
            <person name="Song R."/>
            <person name="Chenine A.L."/>
            <person name="Ruprecht R.M."/>
        </authorList>
    </citation>
    <scope>NUCLEOTIDE SEQUENCE [LARGE SCALE GENOMIC DNA]</scope>
    <source>
        <strain evidence="4">S567_C10_BS</strain>
    </source>
</reference>